<evidence type="ECO:0000313" key="1">
    <source>
        <dbReference type="EMBL" id="KAF7351401.1"/>
    </source>
</evidence>
<comment type="caution">
    <text evidence="1">The sequence shown here is derived from an EMBL/GenBank/DDBJ whole genome shotgun (WGS) entry which is preliminary data.</text>
</comment>
<dbReference type="AlphaFoldDB" id="A0A8H7CXB8"/>
<evidence type="ECO:0000313" key="2">
    <source>
        <dbReference type="Proteomes" id="UP000623467"/>
    </source>
</evidence>
<dbReference type="Proteomes" id="UP000623467">
    <property type="component" value="Unassembled WGS sequence"/>
</dbReference>
<dbReference type="OrthoDB" id="3040439at2759"/>
<dbReference type="EMBL" id="JACAZH010000013">
    <property type="protein sequence ID" value="KAF7351401.1"/>
    <property type="molecule type" value="Genomic_DNA"/>
</dbReference>
<gene>
    <name evidence="1" type="ORF">MSAN_01571900</name>
</gene>
<keyword evidence="2" id="KW-1185">Reference proteome</keyword>
<proteinExistence type="predicted"/>
<accession>A0A8H7CXB8</accession>
<name>A0A8H7CXB8_9AGAR</name>
<sequence length="150" mass="17281">MFLRHFFGRRQLCLLSHFFHVRVDSNWQEMERVSSLSPTTRLRHLLLVDSSPAKLPICDFLLHSRNLVYMHQIEHLELCIIAASASYDERILAVCAKSLKSLVINPQVLIHIPILPFVLSVEIKVFVDASRKLPAIIPQPSRKSRPHCHS</sequence>
<protein>
    <submittedName>
        <fullName evidence="1">Uncharacterized protein</fullName>
    </submittedName>
</protein>
<organism evidence="1 2">
    <name type="scientific">Mycena sanguinolenta</name>
    <dbReference type="NCBI Taxonomy" id="230812"/>
    <lineage>
        <taxon>Eukaryota</taxon>
        <taxon>Fungi</taxon>
        <taxon>Dikarya</taxon>
        <taxon>Basidiomycota</taxon>
        <taxon>Agaricomycotina</taxon>
        <taxon>Agaricomycetes</taxon>
        <taxon>Agaricomycetidae</taxon>
        <taxon>Agaricales</taxon>
        <taxon>Marasmiineae</taxon>
        <taxon>Mycenaceae</taxon>
        <taxon>Mycena</taxon>
    </lineage>
</organism>
<reference evidence="1" key="1">
    <citation type="submission" date="2020-05" db="EMBL/GenBank/DDBJ databases">
        <title>Mycena genomes resolve the evolution of fungal bioluminescence.</title>
        <authorList>
            <person name="Tsai I.J."/>
        </authorList>
    </citation>
    <scope>NUCLEOTIDE SEQUENCE</scope>
    <source>
        <strain evidence="1">160909Yilan</strain>
    </source>
</reference>